<feature type="transmembrane region" description="Helical" evidence="3">
    <location>
        <begin position="119"/>
        <end position="137"/>
    </location>
</feature>
<comment type="similarity">
    <text evidence="2">Belongs to the CDP-alcohol phosphatidyltransferase class-I family.</text>
</comment>
<evidence type="ECO:0000256" key="1">
    <source>
        <dbReference type="ARBA" id="ARBA00022679"/>
    </source>
</evidence>
<gene>
    <name evidence="4" type="ORF">FAP39_17000</name>
</gene>
<keyword evidence="5" id="KW-1185">Reference proteome</keyword>
<keyword evidence="1 2" id="KW-0808">Transferase</keyword>
<dbReference type="EMBL" id="SULI01000041">
    <property type="protein sequence ID" value="TKZ15486.1"/>
    <property type="molecule type" value="Genomic_DNA"/>
</dbReference>
<organism evidence="4 5">
    <name type="scientific">Shimia litoralis</name>
    <dbReference type="NCBI Taxonomy" id="420403"/>
    <lineage>
        <taxon>Bacteria</taxon>
        <taxon>Pseudomonadati</taxon>
        <taxon>Pseudomonadota</taxon>
        <taxon>Alphaproteobacteria</taxon>
        <taxon>Rhodobacterales</taxon>
        <taxon>Roseobacteraceae</taxon>
    </lineage>
</organism>
<proteinExistence type="inferred from homology"/>
<dbReference type="AlphaFoldDB" id="A0A4U7MRY9"/>
<evidence type="ECO:0000313" key="5">
    <source>
        <dbReference type="Proteomes" id="UP000306575"/>
    </source>
</evidence>
<evidence type="ECO:0000256" key="2">
    <source>
        <dbReference type="RuleBase" id="RU003750"/>
    </source>
</evidence>
<dbReference type="GO" id="GO:0016780">
    <property type="term" value="F:phosphotransferase activity, for other substituted phosphate groups"/>
    <property type="evidence" value="ECO:0007669"/>
    <property type="project" value="InterPro"/>
</dbReference>
<protein>
    <submittedName>
        <fullName evidence="4">CDP-alcohol phosphatidyltransferase family protein</fullName>
    </submittedName>
</protein>
<comment type="caution">
    <text evidence="4">The sequence shown here is derived from an EMBL/GenBank/DDBJ whole genome shotgun (WGS) entry which is preliminary data.</text>
</comment>
<reference evidence="4 5" key="1">
    <citation type="submission" date="2019-04" db="EMBL/GenBank/DDBJ databases">
        <title>Genome sequence of Pelagicola litoralis CL-ES2.</title>
        <authorList>
            <person name="Cao J."/>
        </authorList>
    </citation>
    <scope>NUCLEOTIDE SEQUENCE [LARGE SCALE GENOMIC DNA]</scope>
    <source>
        <strain evidence="4 5">CL-ES2</strain>
    </source>
</reference>
<evidence type="ECO:0000256" key="3">
    <source>
        <dbReference type="SAM" id="Phobius"/>
    </source>
</evidence>
<dbReference type="InterPro" id="IPR048254">
    <property type="entry name" value="CDP_ALCOHOL_P_TRANSF_CS"/>
</dbReference>
<feature type="transmembrane region" description="Helical" evidence="3">
    <location>
        <begin position="143"/>
        <end position="160"/>
    </location>
</feature>
<dbReference type="GO" id="GO:0008654">
    <property type="term" value="P:phospholipid biosynthetic process"/>
    <property type="evidence" value="ECO:0007669"/>
    <property type="project" value="InterPro"/>
</dbReference>
<keyword evidence="3" id="KW-0812">Transmembrane</keyword>
<accession>A0A4U7MRY9</accession>
<dbReference type="GO" id="GO:0016020">
    <property type="term" value="C:membrane"/>
    <property type="evidence" value="ECO:0007669"/>
    <property type="project" value="InterPro"/>
</dbReference>
<dbReference type="InterPro" id="IPR000462">
    <property type="entry name" value="CDP-OH_P_trans"/>
</dbReference>
<name>A0A4U7MRY9_9RHOB</name>
<keyword evidence="3" id="KW-1133">Transmembrane helix</keyword>
<dbReference type="Pfam" id="PF01066">
    <property type="entry name" value="CDP-OH_P_transf"/>
    <property type="match status" value="1"/>
</dbReference>
<dbReference type="OrthoDB" id="7857679at2"/>
<dbReference type="Gene3D" id="1.20.120.1760">
    <property type="match status" value="1"/>
</dbReference>
<dbReference type="PROSITE" id="PS00379">
    <property type="entry name" value="CDP_ALCOHOL_P_TRANSF"/>
    <property type="match status" value="1"/>
</dbReference>
<dbReference type="Proteomes" id="UP000306575">
    <property type="component" value="Unassembled WGS sequence"/>
</dbReference>
<sequence>MPAQKINTKTRMQILKFMERPFFYACRIAYGAWAGKLRLAPVCKLSVTRTGIVCKRSAKLGRKTILANSGHLSFMDVAKELRSAHVATELRTAWSFTVLYRVVSLPISWACLRAGYSPTSISLVGLLVALIAPFAALYLPLGWAPLAVFLSGALFQVLDCSDGTVARMSGKTSILGADLDYFFDIFQHILLYTAIGILADRVLGTAGLWAALGATGASLRLMARLIREQVATRVPQTQPGPFKISELPIAFLSGLTGLIPFGALAGQYTGYVVIALIVYSVADIVDAAMPMTKAPYR</sequence>
<dbReference type="InterPro" id="IPR043130">
    <property type="entry name" value="CDP-OH_PTrfase_TM_dom"/>
</dbReference>
<keyword evidence="3" id="KW-0472">Membrane</keyword>
<evidence type="ECO:0000313" key="4">
    <source>
        <dbReference type="EMBL" id="TKZ15486.1"/>
    </source>
</evidence>